<feature type="transmembrane region" description="Helical" evidence="7">
    <location>
        <begin position="432"/>
        <end position="455"/>
    </location>
</feature>
<dbReference type="PIRSF" id="PIRSF006060">
    <property type="entry name" value="AA_transporter"/>
    <property type="match status" value="1"/>
</dbReference>
<sequence length="554" mass="60041">MSGSSTFQPYDDVQSDSARPAGMPLKDQTKTSLASVQVLESAAEPSERFASGQDDNFQTVQVLEKGNFGFVSAFGYAFSVINSWVIMVAAIGSGLVSGGPSSLVWGLLYASISNYATVLSHNECFAVYPSAGGQYHWAAVLSPPRFRELLSWLTGMLNVIGLWLGAASSAYLSSNLLISIVLLLDPEWEVTPRIQYGLFVVTLSFLPIVNVFIGQKLGRRLDYALMILSTITVLVIIITLPAAAPHRAPASFVFGGLSNLTGWDSMVMAWLLGLLQSAFAYLGFDAIYHISEEMPNPRTDGPRAVAWTIIISFVSAMAVLVSMLFCVVDLERVLSTPYGLPFAQIALDATSSKAATVIFILIPTMLLLNTCRGISMGASRVLLSLARDNVLPYPKVWCYTYRGEPIVGLAVSLLVPLSCGLVQLGSTAAFNSLLGAAVIVFQVSYVIPPALMLFGGRRQLTRDFPQRTSNLGRWGVVCNLISMFFVLQSCVIYCFPATMPVTADTMSYVVVFLGFFGGLLSVLWFAWAKKRYIAPSREAVLALTTVTSEIEEES</sequence>
<organism evidence="8 9">
    <name type="scientific">Kwoniella heveanensis BCC8398</name>
    <dbReference type="NCBI Taxonomy" id="1296120"/>
    <lineage>
        <taxon>Eukaryota</taxon>
        <taxon>Fungi</taxon>
        <taxon>Dikarya</taxon>
        <taxon>Basidiomycota</taxon>
        <taxon>Agaricomycotina</taxon>
        <taxon>Tremellomycetes</taxon>
        <taxon>Tremellales</taxon>
        <taxon>Cryptococcaceae</taxon>
        <taxon>Kwoniella</taxon>
    </lineage>
</organism>
<feature type="transmembrane region" description="Helical" evidence="7">
    <location>
        <begin position="149"/>
        <end position="174"/>
    </location>
</feature>
<feature type="transmembrane region" description="Helical" evidence="7">
    <location>
        <begin position="225"/>
        <end position="245"/>
    </location>
</feature>
<dbReference type="PANTHER" id="PTHR45649">
    <property type="entry name" value="AMINO-ACID PERMEASE BAT1"/>
    <property type="match status" value="1"/>
</dbReference>
<reference evidence="9" key="2">
    <citation type="submission" date="2013-12" db="EMBL/GenBank/DDBJ databases">
        <title>Evolution of pathogenesis and genome organization in the Tremellales.</title>
        <authorList>
            <person name="Cuomo C."/>
            <person name="Litvintseva A."/>
            <person name="Heitman J."/>
            <person name="Chen Y."/>
            <person name="Sun S."/>
            <person name="Springer D."/>
            <person name="Dromer F."/>
            <person name="Young S."/>
            <person name="Zeng Q."/>
            <person name="Chapman S."/>
            <person name="Gujja S."/>
            <person name="Saif S."/>
            <person name="Birren B."/>
        </authorList>
    </citation>
    <scope>NUCLEOTIDE SEQUENCE [LARGE SCALE GENOMIC DNA]</scope>
    <source>
        <strain evidence="9">BCC8398</strain>
    </source>
</reference>
<feature type="transmembrane region" description="Helical" evidence="7">
    <location>
        <begin position="406"/>
        <end position="426"/>
    </location>
</feature>
<dbReference type="OrthoDB" id="3900342at2759"/>
<gene>
    <name evidence="8" type="ORF">I316_07347</name>
</gene>
<evidence type="ECO:0000313" key="8">
    <source>
        <dbReference type="EMBL" id="OCF30941.1"/>
    </source>
</evidence>
<feature type="transmembrane region" description="Helical" evidence="7">
    <location>
        <begin position="304"/>
        <end position="325"/>
    </location>
</feature>
<dbReference type="AlphaFoldDB" id="A0A1B9GIY5"/>
<keyword evidence="5 7" id="KW-0472">Membrane</keyword>
<evidence type="ECO:0008006" key="10">
    <source>
        <dbReference type="Google" id="ProtNLM"/>
    </source>
</evidence>
<protein>
    <recommendedName>
        <fullName evidence="10">Choline transporter</fullName>
    </recommendedName>
</protein>
<keyword evidence="3 7" id="KW-0812">Transmembrane</keyword>
<feature type="transmembrane region" description="Helical" evidence="7">
    <location>
        <begin position="476"/>
        <end position="499"/>
    </location>
</feature>
<dbReference type="Gene3D" id="1.20.1740.10">
    <property type="entry name" value="Amino acid/polyamine transporter I"/>
    <property type="match status" value="1"/>
</dbReference>
<dbReference type="GO" id="GO:0016020">
    <property type="term" value="C:membrane"/>
    <property type="evidence" value="ECO:0007669"/>
    <property type="project" value="UniProtKB-SubCell"/>
</dbReference>
<name>A0A1B9GIY5_9TREE</name>
<comment type="subcellular location">
    <subcellularLocation>
        <location evidence="1">Membrane</location>
        <topology evidence="1">Multi-pass membrane protein</topology>
    </subcellularLocation>
</comment>
<dbReference type="PANTHER" id="PTHR45649:SF14">
    <property type="entry name" value="GABA PERMEASE"/>
    <property type="match status" value="1"/>
</dbReference>
<evidence type="ECO:0000313" key="9">
    <source>
        <dbReference type="Proteomes" id="UP000092666"/>
    </source>
</evidence>
<dbReference type="STRING" id="1296120.A0A1B9GIY5"/>
<keyword evidence="9" id="KW-1185">Reference proteome</keyword>
<proteinExistence type="predicted"/>
<accession>A0A1B9GIY5</accession>
<evidence type="ECO:0000256" key="3">
    <source>
        <dbReference type="ARBA" id="ARBA00022692"/>
    </source>
</evidence>
<evidence type="ECO:0000256" key="6">
    <source>
        <dbReference type="SAM" id="MobiDB-lite"/>
    </source>
</evidence>
<evidence type="ECO:0000256" key="2">
    <source>
        <dbReference type="ARBA" id="ARBA00022448"/>
    </source>
</evidence>
<dbReference type="GO" id="GO:0022857">
    <property type="term" value="F:transmembrane transporter activity"/>
    <property type="evidence" value="ECO:0007669"/>
    <property type="project" value="InterPro"/>
</dbReference>
<evidence type="ECO:0000256" key="5">
    <source>
        <dbReference type="ARBA" id="ARBA00023136"/>
    </source>
</evidence>
<dbReference type="InterPro" id="IPR002293">
    <property type="entry name" value="AA/rel_permease1"/>
</dbReference>
<reference evidence="8 9" key="1">
    <citation type="submission" date="2013-07" db="EMBL/GenBank/DDBJ databases">
        <title>The Genome Sequence of Cryptococcus heveanensis BCC8398.</title>
        <authorList>
            <consortium name="The Broad Institute Genome Sequencing Platform"/>
            <person name="Cuomo C."/>
            <person name="Litvintseva A."/>
            <person name="Chen Y."/>
            <person name="Heitman J."/>
            <person name="Sun S."/>
            <person name="Springer D."/>
            <person name="Dromer F."/>
            <person name="Young S.K."/>
            <person name="Zeng Q."/>
            <person name="Gargeya S."/>
            <person name="Fitzgerald M."/>
            <person name="Abouelleil A."/>
            <person name="Alvarado L."/>
            <person name="Berlin A.M."/>
            <person name="Chapman S.B."/>
            <person name="Dewar J."/>
            <person name="Goldberg J."/>
            <person name="Griggs A."/>
            <person name="Gujja S."/>
            <person name="Hansen M."/>
            <person name="Howarth C."/>
            <person name="Imamovic A."/>
            <person name="Larimer J."/>
            <person name="McCowan C."/>
            <person name="Murphy C."/>
            <person name="Pearson M."/>
            <person name="Priest M."/>
            <person name="Roberts A."/>
            <person name="Saif S."/>
            <person name="Shea T."/>
            <person name="Sykes S."/>
            <person name="Wortman J."/>
            <person name="Nusbaum C."/>
            <person name="Birren B."/>
        </authorList>
    </citation>
    <scope>NUCLEOTIDE SEQUENCE [LARGE SCALE GENOMIC DNA]</scope>
    <source>
        <strain evidence="8 9">BCC8398</strain>
    </source>
</reference>
<keyword evidence="4 7" id="KW-1133">Transmembrane helix</keyword>
<dbReference type="EMBL" id="KV700139">
    <property type="protein sequence ID" value="OCF30941.1"/>
    <property type="molecule type" value="Genomic_DNA"/>
</dbReference>
<feature type="transmembrane region" description="Helical" evidence="7">
    <location>
        <begin position="194"/>
        <end position="213"/>
    </location>
</feature>
<feature type="transmembrane region" description="Helical" evidence="7">
    <location>
        <begin position="345"/>
        <end position="368"/>
    </location>
</feature>
<evidence type="ECO:0000256" key="7">
    <source>
        <dbReference type="SAM" id="Phobius"/>
    </source>
</evidence>
<feature type="transmembrane region" description="Helical" evidence="7">
    <location>
        <begin position="265"/>
        <end position="284"/>
    </location>
</feature>
<evidence type="ECO:0000256" key="4">
    <source>
        <dbReference type="ARBA" id="ARBA00022989"/>
    </source>
</evidence>
<evidence type="ECO:0000256" key="1">
    <source>
        <dbReference type="ARBA" id="ARBA00004141"/>
    </source>
</evidence>
<feature type="region of interest" description="Disordered" evidence="6">
    <location>
        <begin position="1"/>
        <end position="32"/>
    </location>
</feature>
<keyword evidence="2" id="KW-0813">Transport</keyword>
<feature type="transmembrane region" description="Helical" evidence="7">
    <location>
        <begin position="505"/>
        <end position="527"/>
    </location>
</feature>
<dbReference type="Proteomes" id="UP000092666">
    <property type="component" value="Unassembled WGS sequence"/>
</dbReference>
<dbReference type="Pfam" id="PF13520">
    <property type="entry name" value="AA_permease_2"/>
    <property type="match status" value="1"/>
</dbReference>